<dbReference type="EMBL" id="CP144696">
    <property type="protein sequence ID" value="WVZ11878.1"/>
    <property type="molecule type" value="Genomic_DNA"/>
</dbReference>
<keyword evidence="11" id="KW-0862">Zinc</keyword>
<dbReference type="InterPro" id="IPR001878">
    <property type="entry name" value="Znf_CCHC"/>
</dbReference>
<feature type="compositionally biased region" description="Polar residues" evidence="12">
    <location>
        <begin position="206"/>
        <end position="219"/>
    </location>
</feature>
<organism evidence="15 16">
    <name type="scientific">Vigna mungo</name>
    <name type="common">Black gram</name>
    <name type="synonym">Phaseolus mungo</name>
    <dbReference type="NCBI Taxonomy" id="3915"/>
    <lineage>
        <taxon>Eukaryota</taxon>
        <taxon>Viridiplantae</taxon>
        <taxon>Streptophyta</taxon>
        <taxon>Embryophyta</taxon>
        <taxon>Tracheophyta</taxon>
        <taxon>Spermatophyta</taxon>
        <taxon>Magnoliopsida</taxon>
        <taxon>eudicotyledons</taxon>
        <taxon>Gunneridae</taxon>
        <taxon>Pentapetalae</taxon>
        <taxon>rosids</taxon>
        <taxon>fabids</taxon>
        <taxon>Fabales</taxon>
        <taxon>Fabaceae</taxon>
        <taxon>Papilionoideae</taxon>
        <taxon>50 kb inversion clade</taxon>
        <taxon>NPAAA clade</taxon>
        <taxon>indigoferoid/millettioid clade</taxon>
        <taxon>Phaseoleae</taxon>
        <taxon>Vigna</taxon>
    </lineage>
</organism>
<evidence type="ECO:0000256" key="9">
    <source>
        <dbReference type="ARBA" id="ARBA00023172"/>
    </source>
</evidence>
<keyword evidence="11" id="KW-0863">Zinc-finger</keyword>
<dbReference type="PANTHER" id="PTHR42648:SF11">
    <property type="entry name" value="TRANSPOSON TY4-P GAG-POL POLYPROTEIN"/>
    <property type="match status" value="1"/>
</dbReference>
<keyword evidence="4" id="KW-0378">Hydrolase</keyword>
<feature type="compositionally biased region" description="Basic and acidic residues" evidence="12">
    <location>
        <begin position="164"/>
        <end position="177"/>
    </location>
</feature>
<dbReference type="Pfam" id="PF07727">
    <property type="entry name" value="RVT_2"/>
    <property type="match status" value="2"/>
</dbReference>
<evidence type="ECO:0000256" key="8">
    <source>
        <dbReference type="ARBA" id="ARBA00022932"/>
    </source>
</evidence>
<feature type="compositionally biased region" description="Basic and acidic residues" evidence="12">
    <location>
        <begin position="220"/>
        <end position="236"/>
    </location>
</feature>
<keyword evidence="8" id="KW-0808">Transferase</keyword>
<dbReference type="Proteomes" id="UP001374535">
    <property type="component" value="Chromosome 5"/>
</dbReference>
<dbReference type="PROSITE" id="PS50158">
    <property type="entry name" value="ZF_CCHC"/>
    <property type="match status" value="1"/>
</dbReference>
<dbReference type="InterPro" id="IPR036875">
    <property type="entry name" value="Znf_CCHC_sf"/>
</dbReference>
<dbReference type="SUPFAM" id="SSF53098">
    <property type="entry name" value="Ribonuclease H-like"/>
    <property type="match status" value="1"/>
</dbReference>
<dbReference type="GO" id="GO:0016787">
    <property type="term" value="F:hydrolase activity"/>
    <property type="evidence" value="ECO:0007669"/>
    <property type="project" value="UniProtKB-KW"/>
</dbReference>
<dbReference type="Gene3D" id="3.30.420.10">
    <property type="entry name" value="Ribonuclease H-like superfamily/Ribonuclease H"/>
    <property type="match status" value="1"/>
</dbReference>
<evidence type="ECO:0000256" key="5">
    <source>
        <dbReference type="ARBA" id="ARBA00022842"/>
    </source>
</evidence>
<dbReference type="GO" id="GO:0015074">
    <property type="term" value="P:DNA integration"/>
    <property type="evidence" value="ECO:0007669"/>
    <property type="project" value="UniProtKB-KW"/>
</dbReference>
<dbReference type="AlphaFoldDB" id="A0AAQ3NMV9"/>
<keyword evidence="8" id="KW-0548">Nucleotidyltransferase</keyword>
<dbReference type="GO" id="GO:0008270">
    <property type="term" value="F:zinc ion binding"/>
    <property type="evidence" value="ECO:0007669"/>
    <property type="project" value="UniProtKB-KW"/>
</dbReference>
<dbReference type="GO" id="GO:0006310">
    <property type="term" value="P:DNA recombination"/>
    <property type="evidence" value="ECO:0007669"/>
    <property type="project" value="UniProtKB-KW"/>
</dbReference>
<dbReference type="GO" id="GO:0003964">
    <property type="term" value="F:RNA-directed DNA polymerase activity"/>
    <property type="evidence" value="ECO:0007669"/>
    <property type="project" value="UniProtKB-KW"/>
</dbReference>
<dbReference type="InterPro" id="IPR012337">
    <property type="entry name" value="RNaseH-like_sf"/>
</dbReference>
<evidence type="ECO:0000256" key="10">
    <source>
        <dbReference type="ARBA" id="ARBA00023268"/>
    </source>
</evidence>
<name>A0AAQ3NMV9_VIGMU</name>
<keyword evidence="2" id="KW-0479">Metal-binding</keyword>
<keyword evidence="7" id="KW-0695">RNA-directed DNA polymerase</keyword>
<evidence type="ECO:0000256" key="6">
    <source>
        <dbReference type="ARBA" id="ARBA00022908"/>
    </source>
</evidence>
<evidence type="ECO:0000259" key="13">
    <source>
        <dbReference type="PROSITE" id="PS50158"/>
    </source>
</evidence>
<evidence type="ECO:0000313" key="15">
    <source>
        <dbReference type="EMBL" id="WVZ11878.1"/>
    </source>
</evidence>
<evidence type="ECO:0000259" key="14">
    <source>
        <dbReference type="PROSITE" id="PS50994"/>
    </source>
</evidence>
<reference evidence="15 16" key="1">
    <citation type="journal article" date="2023" name="Life. Sci Alliance">
        <title>Evolutionary insights into 3D genome organization and epigenetic landscape of Vigna mungo.</title>
        <authorList>
            <person name="Junaid A."/>
            <person name="Singh B."/>
            <person name="Bhatia S."/>
        </authorList>
    </citation>
    <scope>NUCLEOTIDE SEQUENCE [LARGE SCALE GENOMIC DNA]</scope>
    <source>
        <strain evidence="15">Urdbean</strain>
    </source>
</reference>
<dbReference type="GO" id="GO:0003887">
    <property type="term" value="F:DNA-directed DNA polymerase activity"/>
    <property type="evidence" value="ECO:0007669"/>
    <property type="project" value="UniProtKB-KW"/>
</dbReference>
<dbReference type="Pfam" id="PF25597">
    <property type="entry name" value="SH3_retrovirus"/>
    <property type="match status" value="1"/>
</dbReference>
<keyword evidence="1" id="KW-0540">Nuclease</keyword>
<dbReference type="InterPro" id="IPR057670">
    <property type="entry name" value="SH3_retrovirus"/>
</dbReference>
<feature type="domain" description="Integrase catalytic" evidence="14">
    <location>
        <begin position="369"/>
        <end position="566"/>
    </location>
</feature>
<accession>A0AAQ3NMV9</accession>
<evidence type="ECO:0000256" key="12">
    <source>
        <dbReference type="SAM" id="MobiDB-lite"/>
    </source>
</evidence>
<evidence type="ECO:0000256" key="1">
    <source>
        <dbReference type="ARBA" id="ARBA00022722"/>
    </source>
</evidence>
<evidence type="ECO:0000256" key="2">
    <source>
        <dbReference type="ARBA" id="ARBA00022723"/>
    </source>
</evidence>
<keyword evidence="16" id="KW-1185">Reference proteome</keyword>
<dbReference type="GO" id="GO:0004519">
    <property type="term" value="F:endonuclease activity"/>
    <property type="evidence" value="ECO:0007669"/>
    <property type="project" value="UniProtKB-KW"/>
</dbReference>
<evidence type="ECO:0000256" key="4">
    <source>
        <dbReference type="ARBA" id="ARBA00022801"/>
    </source>
</evidence>
<keyword evidence="3" id="KW-0255">Endonuclease</keyword>
<dbReference type="InterPro" id="IPR001584">
    <property type="entry name" value="Integrase_cat-core"/>
</dbReference>
<sequence>MATTGAIPGNLPVFDWQGYDDWCLKMEAIFGFQEVDDIKALEDQQQTYKANKKLDCKARVLLHQCVSMNIFQKILKAATAKQIWDMLQQTRRQFELFSMTDQKLIAEYFNKIQTTVNGMRTCGEIMEDIKIIEKFGHIIVAIEESKDLEAMSFEELQNSLEANEQRVVDRKNSERAVEQALQAKTGQSSKGRGGWNRRGRGRFRGNSDSVSQEHSSNSGCDKKEDTQYRGRGRDGKKKVDERKIQCYNCNKWGHYSYECWQDSGNRKGKKNDEANLVQEEDGSDSDQVLLMATTASTEDYTSWYLDTGCSNHMTRNKELAGIDKVLIKRKDGKPTFMNDVFLGQLLEKGYTMNMQWNHISIFDSKNRLLIKAPLSTNRTFKLNLEATEIQCLSATTFEEQNWLWHYRYDILNFKRKQPRKVFKVTAPHRSKQPLGVVYLDVYWSIDTTTLGAELKLKIIRTDGGGENNPRSFHDFCVEKGIEHEVTAPYTPQHNGLAERRNRTLLDLTRCMLKGKNLPHCYWGEAVTTAAYPTKSLKFDTRGGLDWEVFGSICHRHMPDERRKKLDDKNEPLILVGYHPAVKQQVVISRDVIVDEGAASWSWKNDAVIQVPCPSRRQINARRSQRMRFPSTRLANLEVYNDAEISKSRELVHFAFMVDSEPLNWRQALNIQEWKNAMVEEIEAIERNPNLRIAKGFLQKHGVYFTDVYAPVARLETVRLVIAVASFKTWKICQLDVKLAFLNTPLEEEVYILQPPAPRAWNKHVDNFLSKQGFIKCMVEFGVYLKTAQQRNQLLVCVPVDDLIVTGNVEIEIEQFKCTMNSEFEMIDLGSLNYFLGLECVHTNEAIFVHQRKYICEILKRFSMENWDSVPAPVVAGLKFTEELDEKRVDVTLFKQIVGSLRFLCNSRLDTSFGVDLIIREEKITYASGVCVYATGFDLKPNKDNNLSRRRGYLWLGDS</sequence>
<evidence type="ECO:0000256" key="11">
    <source>
        <dbReference type="PROSITE-ProRule" id="PRU00047"/>
    </source>
</evidence>
<keyword evidence="10" id="KW-0511">Multifunctional enzyme</keyword>
<keyword evidence="5" id="KW-0460">Magnesium</keyword>
<evidence type="ECO:0000256" key="3">
    <source>
        <dbReference type="ARBA" id="ARBA00022759"/>
    </source>
</evidence>
<gene>
    <name evidence="15" type="ORF">V8G54_016408</name>
</gene>
<dbReference type="InterPro" id="IPR039537">
    <property type="entry name" value="Retrotran_Ty1/copia-like"/>
</dbReference>
<keyword evidence="9" id="KW-0233">DNA recombination</keyword>
<keyword evidence="8" id="KW-0239">DNA-directed DNA polymerase</keyword>
<dbReference type="PROSITE" id="PS50994">
    <property type="entry name" value="INTEGRASE"/>
    <property type="match status" value="1"/>
</dbReference>
<dbReference type="GO" id="GO:0003676">
    <property type="term" value="F:nucleic acid binding"/>
    <property type="evidence" value="ECO:0007669"/>
    <property type="project" value="InterPro"/>
</dbReference>
<proteinExistence type="predicted"/>
<dbReference type="InterPro" id="IPR013103">
    <property type="entry name" value="RVT_2"/>
</dbReference>
<dbReference type="Pfam" id="PF14223">
    <property type="entry name" value="Retrotran_gag_2"/>
    <property type="match status" value="1"/>
</dbReference>
<dbReference type="InterPro" id="IPR036397">
    <property type="entry name" value="RNaseH_sf"/>
</dbReference>
<evidence type="ECO:0000313" key="16">
    <source>
        <dbReference type="Proteomes" id="UP001374535"/>
    </source>
</evidence>
<feature type="region of interest" description="Disordered" evidence="12">
    <location>
        <begin position="164"/>
        <end position="236"/>
    </location>
</feature>
<keyword evidence="6" id="KW-0229">DNA integration</keyword>
<feature type="domain" description="CCHC-type" evidence="13">
    <location>
        <begin position="246"/>
        <end position="259"/>
    </location>
</feature>
<evidence type="ECO:0000256" key="7">
    <source>
        <dbReference type="ARBA" id="ARBA00022918"/>
    </source>
</evidence>
<dbReference type="PANTHER" id="PTHR42648">
    <property type="entry name" value="TRANSPOSASE, PUTATIVE-RELATED"/>
    <property type="match status" value="1"/>
</dbReference>
<dbReference type="SUPFAM" id="SSF57756">
    <property type="entry name" value="Retrovirus zinc finger-like domains"/>
    <property type="match status" value="1"/>
</dbReference>
<protein>
    <submittedName>
        <fullName evidence="15">Uncharacterized protein</fullName>
    </submittedName>
</protein>